<dbReference type="GO" id="GO:0016020">
    <property type="term" value="C:membrane"/>
    <property type="evidence" value="ECO:0007669"/>
    <property type="project" value="UniProtKB-SubCell"/>
</dbReference>
<dbReference type="Pfam" id="PF06814">
    <property type="entry name" value="GOST_TM"/>
    <property type="match status" value="1"/>
</dbReference>
<dbReference type="InterPro" id="IPR009637">
    <property type="entry name" value="GPR107/GPR108-like"/>
</dbReference>
<feature type="transmembrane region" description="Helical" evidence="7">
    <location>
        <begin position="261"/>
        <end position="290"/>
    </location>
</feature>
<evidence type="ECO:0000256" key="2">
    <source>
        <dbReference type="ARBA" id="ARBA00007883"/>
    </source>
</evidence>
<keyword evidence="5 7" id="KW-1133">Transmembrane helix</keyword>
<evidence type="ECO:0000259" key="9">
    <source>
        <dbReference type="Pfam" id="PF06814"/>
    </source>
</evidence>
<feature type="signal peptide" evidence="8">
    <location>
        <begin position="1"/>
        <end position="22"/>
    </location>
</feature>
<evidence type="ECO:0000259" key="10">
    <source>
        <dbReference type="Pfam" id="PF21902"/>
    </source>
</evidence>
<dbReference type="GO" id="GO:0042147">
    <property type="term" value="P:retrograde transport, endosome to Golgi"/>
    <property type="evidence" value="ECO:0007669"/>
    <property type="project" value="TreeGrafter"/>
</dbReference>
<gene>
    <name evidence="11" type="ORF">HANVADRAFT_51221</name>
</gene>
<dbReference type="GO" id="GO:0005794">
    <property type="term" value="C:Golgi apparatus"/>
    <property type="evidence" value="ECO:0007669"/>
    <property type="project" value="TreeGrafter"/>
</dbReference>
<dbReference type="EMBL" id="LXPE01000002">
    <property type="protein sequence ID" value="OBA28761.1"/>
    <property type="molecule type" value="Genomic_DNA"/>
</dbReference>
<feature type="transmembrane region" description="Helical" evidence="7">
    <location>
        <begin position="376"/>
        <end position="400"/>
    </location>
</feature>
<dbReference type="GO" id="GO:0005829">
    <property type="term" value="C:cytosol"/>
    <property type="evidence" value="ECO:0007669"/>
    <property type="project" value="GOC"/>
</dbReference>
<reference evidence="12" key="1">
    <citation type="journal article" date="2016" name="Proc. Natl. Acad. Sci. U.S.A.">
        <title>Comparative genomics of biotechnologically important yeasts.</title>
        <authorList>
            <person name="Riley R."/>
            <person name="Haridas S."/>
            <person name="Wolfe K.H."/>
            <person name="Lopes M.R."/>
            <person name="Hittinger C.T."/>
            <person name="Goeker M."/>
            <person name="Salamov A.A."/>
            <person name="Wisecaver J.H."/>
            <person name="Long T.M."/>
            <person name="Calvey C.H."/>
            <person name="Aerts A.L."/>
            <person name="Barry K.W."/>
            <person name="Choi C."/>
            <person name="Clum A."/>
            <person name="Coughlan A.Y."/>
            <person name="Deshpande S."/>
            <person name="Douglass A.P."/>
            <person name="Hanson S.J."/>
            <person name="Klenk H.-P."/>
            <person name="LaButti K.M."/>
            <person name="Lapidus A."/>
            <person name="Lindquist E.A."/>
            <person name="Lipzen A.M."/>
            <person name="Meier-Kolthoff J.P."/>
            <person name="Ohm R.A."/>
            <person name="Otillar R.P."/>
            <person name="Pangilinan J.L."/>
            <person name="Peng Y."/>
            <person name="Rokas A."/>
            <person name="Rosa C.A."/>
            <person name="Scheuner C."/>
            <person name="Sibirny A.A."/>
            <person name="Slot J.C."/>
            <person name="Stielow J.B."/>
            <person name="Sun H."/>
            <person name="Kurtzman C.P."/>
            <person name="Blackwell M."/>
            <person name="Grigoriev I.V."/>
            <person name="Jeffries T.W."/>
        </authorList>
    </citation>
    <scope>NUCLEOTIDE SEQUENCE [LARGE SCALE GENOMIC DNA]</scope>
    <source>
        <strain evidence="12">NRRL Y-1626</strain>
    </source>
</reference>
<feature type="domain" description="GOST seven transmembrane" evidence="9">
    <location>
        <begin position="193"/>
        <end position="443"/>
    </location>
</feature>
<feature type="transmembrane region" description="Helical" evidence="7">
    <location>
        <begin position="420"/>
        <end position="437"/>
    </location>
</feature>
<evidence type="ECO:0000256" key="6">
    <source>
        <dbReference type="ARBA" id="ARBA00023136"/>
    </source>
</evidence>
<evidence type="ECO:0000256" key="7">
    <source>
        <dbReference type="SAM" id="Phobius"/>
    </source>
</evidence>
<keyword evidence="12" id="KW-1185">Reference proteome</keyword>
<dbReference type="Pfam" id="PF21902">
    <property type="entry name" value="PTM1-like_N"/>
    <property type="match status" value="1"/>
</dbReference>
<evidence type="ECO:0000256" key="8">
    <source>
        <dbReference type="SAM" id="SignalP"/>
    </source>
</evidence>
<evidence type="ECO:0000256" key="3">
    <source>
        <dbReference type="ARBA" id="ARBA00022692"/>
    </source>
</evidence>
<dbReference type="OrthoDB" id="19932at2759"/>
<comment type="caution">
    <text evidence="11">The sequence shown here is derived from an EMBL/GenBank/DDBJ whole genome shotgun (WGS) entry which is preliminary data.</text>
</comment>
<evidence type="ECO:0008006" key="13">
    <source>
        <dbReference type="Google" id="ProtNLM"/>
    </source>
</evidence>
<evidence type="ECO:0000256" key="4">
    <source>
        <dbReference type="ARBA" id="ARBA00022729"/>
    </source>
</evidence>
<feature type="domain" description="PTM1-like N-terminal" evidence="10">
    <location>
        <begin position="33"/>
        <end position="180"/>
    </location>
</feature>
<feature type="chain" id="PRO_5008598773" description="Membrane protein PTM1" evidence="8">
    <location>
        <begin position="23"/>
        <end position="510"/>
    </location>
</feature>
<protein>
    <recommendedName>
        <fullName evidence="13">Membrane protein PTM1</fullName>
    </recommendedName>
</protein>
<accession>A0A1B7TJ37</accession>
<evidence type="ECO:0000313" key="11">
    <source>
        <dbReference type="EMBL" id="OBA28761.1"/>
    </source>
</evidence>
<comment type="similarity">
    <text evidence="2">Belongs to the LU7TM family.</text>
</comment>
<dbReference type="PANTHER" id="PTHR21229">
    <property type="entry name" value="LUNG SEVEN TRANSMEMBRANE RECEPTOR"/>
    <property type="match status" value="1"/>
</dbReference>
<keyword evidence="6 7" id="KW-0472">Membrane</keyword>
<evidence type="ECO:0000256" key="1">
    <source>
        <dbReference type="ARBA" id="ARBA00004141"/>
    </source>
</evidence>
<sequence length="510" mass="58410">MLLNNIVKLISIFIAIVPFSLANKKIVTDSSLQVCSGMYSKKDWNGKISPFISFNIKSLSNYKEDQNHDVSVIIFDFQDYTHIGKVQPGTNEFFLICDEEAIANDMCNSTQKNQFLIEPEIYDPITETNKTANAEILTFYQNHTGLYDLKYKVEKSGYYCALTFANNGNLKYSGVVNFRNAFGQLPASEVNNLALYGLLAVFYAVGAALYGFAFWKHKHELLPLQKYLLAFYGFLIFENILVWSYYDLRNRKGNTSGVQTYMVFLSVVNSFKVSFSFFILLVISLGYGVVYPKLQKKLMLKCRIFAVVTFLFCAAFIIQRYLTPSDSQSSAIMFTFFPAALCLMGFYAITLKSVSLTMQYLQEQKQMVKLNMYNNLLKVITLSLVAVMVGTLTTSIVLVGMSDVEMIEKNWRYRFFFTDFWTALVYFIVFVLISFIWRPTSTSYMLACSQQLPTDPEHIADFDLDDMSSINNETSNVNKNRDINHNNNDNPFADSHQVDFNLSDDEQNHI</sequence>
<feature type="transmembrane region" description="Helical" evidence="7">
    <location>
        <begin position="302"/>
        <end position="322"/>
    </location>
</feature>
<evidence type="ECO:0000313" key="12">
    <source>
        <dbReference type="Proteomes" id="UP000092321"/>
    </source>
</evidence>
<organism evidence="11 12">
    <name type="scientific">Hanseniaspora valbyensis NRRL Y-1626</name>
    <dbReference type="NCBI Taxonomy" id="766949"/>
    <lineage>
        <taxon>Eukaryota</taxon>
        <taxon>Fungi</taxon>
        <taxon>Dikarya</taxon>
        <taxon>Ascomycota</taxon>
        <taxon>Saccharomycotina</taxon>
        <taxon>Saccharomycetes</taxon>
        <taxon>Saccharomycodales</taxon>
        <taxon>Saccharomycodaceae</taxon>
        <taxon>Hanseniaspora</taxon>
    </lineage>
</organism>
<name>A0A1B7TJ37_9ASCO</name>
<dbReference type="Proteomes" id="UP000092321">
    <property type="component" value="Unassembled WGS sequence"/>
</dbReference>
<evidence type="ECO:0000256" key="5">
    <source>
        <dbReference type="ARBA" id="ARBA00022989"/>
    </source>
</evidence>
<feature type="transmembrane region" description="Helical" evidence="7">
    <location>
        <begin position="193"/>
        <end position="215"/>
    </location>
</feature>
<proteinExistence type="inferred from homology"/>
<comment type="subcellular location">
    <subcellularLocation>
        <location evidence="1">Membrane</location>
        <topology evidence="1">Multi-pass membrane protein</topology>
    </subcellularLocation>
</comment>
<feature type="transmembrane region" description="Helical" evidence="7">
    <location>
        <begin position="334"/>
        <end position="355"/>
    </location>
</feature>
<dbReference type="AlphaFoldDB" id="A0A1B7TJ37"/>
<dbReference type="PANTHER" id="PTHR21229:SF1">
    <property type="entry name" value="GH17801P"/>
    <property type="match status" value="1"/>
</dbReference>
<dbReference type="InterPro" id="IPR053937">
    <property type="entry name" value="GOST_TM"/>
</dbReference>
<keyword evidence="4 8" id="KW-0732">Signal</keyword>
<dbReference type="InterPro" id="IPR053938">
    <property type="entry name" value="PTM1-like_N"/>
</dbReference>
<feature type="transmembrane region" description="Helical" evidence="7">
    <location>
        <begin position="227"/>
        <end position="246"/>
    </location>
</feature>
<keyword evidence="3 7" id="KW-0812">Transmembrane</keyword>